<name>A0A1F7GEC5_9BACT</name>
<dbReference type="InterPro" id="IPR002847">
    <property type="entry name" value="F420-0_gamma-glut_ligase-dom"/>
</dbReference>
<organism evidence="2 3">
    <name type="scientific">Candidatus Roizmanbacteria bacterium RIFCSPHIGHO2_01_FULL_39_12c</name>
    <dbReference type="NCBI Taxonomy" id="1802031"/>
    <lineage>
        <taxon>Bacteria</taxon>
        <taxon>Candidatus Roizmaniibacteriota</taxon>
    </lineage>
</organism>
<dbReference type="PANTHER" id="PTHR47917:SF1">
    <property type="entry name" value="COENZYME F420:L-GLUTAMATE LIGASE"/>
    <property type="match status" value="1"/>
</dbReference>
<evidence type="ECO:0000313" key="2">
    <source>
        <dbReference type="EMBL" id="OGK17209.1"/>
    </source>
</evidence>
<proteinExistence type="predicted"/>
<evidence type="ECO:0000313" key="3">
    <source>
        <dbReference type="Proteomes" id="UP000177208"/>
    </source>
</evidence>
<dbReference type="Pfam" id="PF01996">
    <property type="entry name" value="F420_ligase"/>
    <property type="match status" value="1"/>
</dbReference>
<gene>
    <name evidence="2" type="ORF">A2774_02300</name>
</gene>
<protein>
    <recommendedName>
        <fullName evidence="1">Coenzyme F420:L-glutamate ligase-like domain-containing protein</fullName>
    </recommendedName>
</protein>
<dbReference type="Proteomes" id="UP000177208">
    <property type="component" value="Unassembled WGS sequence"/>
</dbReference>
<dbReference type="EMBL" id="MFZG01000010">
    <property type="protein sequence ID" value="OGK17209.1"/>
    <property type="molecule type" value="Genomic_DNA"/>
</dbReference>
<feature type="domain" description="Coenzyme F420:L-glutamate ligase-like" evidence="1">
    <location>
        <begin position="7"/>
        <end position="204"/>
    </location>
</feature>
<evidence type="ECO:0000259" key="1">
    <source>
        <dbReference type="Pfam" id="PF01996"/>
    </source>
</evidence>
<comment type="caution">
    <text evidence="2">The sequence shown here is derived from an EMBL/GenBank/DDBJ whole genome shotgun (WGS) entry which is preliminary data.</text>
</comment>
<sequence length="248" mass="28193">MKITPLKTRKITRDDDNLFELLDKYIKRLNEKSIVAVTSKIVSICERSVIKIGQEDKINLIKQEAEYFIPAEKNKYKITLTIKRGMLVPTAGIDESNGNGYYILWPKNPQNTANRIREYLKKKFKLKKFGVIITDSKTAPLRWGTSGFTLAHSGFRALNDYIGKPDIFGRPLRVTKANILDGLAASAVICMGEGKEQTPLAIIEDLAFVRFQERNPTEKEIKELKISLTDDLYAPLLNSVKWTKGKQD</sequence>
<dbReference type="Gene3D" id="3.30.1330.100">
    <property type="entry name" value="CofE-like"/>
    <property type="match status" value="1"/>
</dbReference>
<accession>A0A1F7GEC5</accession>
<reference evidence="2 3" key="1">
    <citation type="journal article" date="2016" name="Nat. Commun.">
        <title>Thousands of microbial genomes shed light on interconnected biogeochemical processes in an aquifer system.</title>
        <authorList>
            <person name="Anantharaman K."/>
            <person name="Brown C.T."/>
            <person name="Hug L.A."/>
            <person name="Sharon I."/>
            <person name="Castelle C.J."/>
            <person name="Probst A.J."/>
            <person name="Thomas B.C."/>
            <person name="Singh A."/>
            <person name="Wilkins M.J."/>
            <person name="Karaoz U."/>
            <person name="Brodie E.L."/>
            <person name="Williams K.H."/>
            <person name="Hubbard S.S."/>
            <person name="Banfield J.F."/>
        </authorList>
    </citation>
    <scope>NUCLEOTIDE SEQUENCE [LARGE SCALE GENOMIC DNA]</scope>
</reference>
<dbReference type="SUPFAM" id="SSF144010">
    <property type="entry name" value="CofE-like"/>
    <property type="match status" value="1"/>
</dbReference>
<dbReference type="PANTHER" id="PTHR47917">
    <property type="match status" value="1"/>
</dbReference>
<dbReference type="AlphaFoldDB" id="A0A1F7GEC5"/>